<keyword evidence="5 9" id="KW-0802">TPR repeat</keyword>
<dbReference type="PANTHER" id="PTHR46512">
    <property type="entry name" value="PEPTIDYLPROLYL ISOMERASE"/>
    <property type="match status" value="1"/>
</dbReference>
<keyword evidence="6 8" id="KW-0697">Rotamase</keyword>
<sequence>MASEKATNVTEIEDDEDDEEPGEVIESAPPLKVGEERDLTISGLKKKLLKLGHGWETPELGYEVTVHYVGTLLDGTKFDSTRDRDEPLTIKLGHGYGAAGRHGVVPPNSVVQFEVELVSWIIVVDVSKDGGIIKKIMEKGGRIEQPGDLDQVLVKYRVALDDGTIVAETLEGVEFYVKDGHLCPALRKAIMTMKRGEKAKLVVHPQYGFGEEGRDASNGVHSIPPGSILNIDVELVSFKPVIDITGDSKVFKKILKEGEGAVIPNEGATVTISYTARLEDGTIFEKKGIHGEQPLEFITDEALTGLCLLLSLEQVIAGLDRAVATMKKGEWAILTIHPDFGFGSSEVRRDLAVIPPSSNVVYEVEMLDFIKCLFLYGKKEKEPWEMSNNEKIEAARRKKEEGNLLFNTGKYQRAEKKYDKAADYVNEDESFRDDEQKLAKQLRVSCWLNGAACSLKLNDFLGAINLCSKVLDIEFHNVKALYRRAQAYMEIADLISAELDIKKALEADPENREVKLIQKNLKQLQAESNKRDSKLYMNMFAHMTRDTPLATKVSDVSLFLLASNDHKVGKYYAMFGFHPEVPFLLLEAGNLGGKQMCLVMELECVSPVVNGYA</sequence>
<proteinExistence type="inferred from homology"/>
<comment type="similarity">
    <text evidence="2">Belongs to the FKBP-type PPIase family.</text>
</comment>
<dbReference type="Gene3D" id="3.10.50.40">
    <property type="match status" value="4"/>
</dbReference>
<gene>
    <name evidence="12" type="ORF">FSB_LOCUS44922</name>
</gene>
<dbReference type="PROSITE" id="PS50059">
    <property type="entry name" value="FKBP_PPIASE"/>
    <property type="match status" value="2"/>
</dbReference>
<dbReference type="Pfam" id="PF00254">
    <property type="entry name" value="FKBP_C"/>
    <property type="match status" value="3"/>
</dbReference>
<protein>
    <recommendedName>
        <fullName evidence="3 8">peptidylprolyl isomerase</fullName>
        <ecNumber evidence="3 8">5.2.1.8</ecNumber>
    </recommendedName>
</protein>
<dbReference type="EMBL" id="OIVN01004383">
    <property type="protein sequence ID" value="SPD17040.1"/>
    <property type="molecule type" value="Genomic_DNA"/>
</dbReference>
<dbReference type="InterPro" id="IPR050754">
    <property type="entry name" value="FKBP4/5/8-like"/>
</dbReference>
<evidence type="ECO:0000256" key="9">
    <source>
        <dbReference type="PROSITE-ProRule" id="PRU00339"/>
    </source>
</evidence>
<evidence type="ECO:0000256" key="8">
    <source>
        <dbReference type="PROSITE-ProRule" id="PRU00277"/>
    </source>
</evidence>
<dbReference type="SMART" id="SM00028">
    <property type="entry name" value="TPR"/>
    <property type="match status" value="3"/>
</dbReference>
<feature type="compositionally biased region" description="Polar residues" evidence="10">
    <location>
        <begin position="1"/>
        <end position="10"/>
    </location>
</feature>
<keyword evidence="4" id="KW-0677">Repeat</keyword>
<dbReference type="FunFam" id="3.10.50.40:FF:000017">
    <property type="entry name" value="Peptidylprolyl isomerase"/>
    <property type="match status" value="1"/>
</dbReference>
<evidence type="ECO:0000256" key="3">
    <source>
        <dbReference type="ARBA" id="ARBA00013194"/>
    </source>
</evidence>
<evidence type="ECO:0000256" key="6">
    <source>
        <dbReference type="ARBA" id="ARBA00023110"/>
    </source>
</evidence>
<dbReference type="SUPFAM" id="SSF48452">
    <property type="entry name" value="TPR-like"/>
    <property type="match status" value="1"/>
</dbReference>
<dbReference type="PANTHER" id="PTHR46512:SF9">
    <property type="entry name" value="PEPTIDYLPROLYL ISOMERASE"/>
    <property type="match status" value="1"/>
</dbReference>
<feature type="domain" description="PPIase FKBP-type" evidence="11">
    <location>
        <begin position="267"/>
        <end position="370"/>
    </location>
</feature>
<dbReference type="SUPFAM" id="SSF54534">
    <property type="entry name" value="FKBP-like"/>
    <property type="match status" value="3"/>
</dbReference>
<evidence type="ECO:0000256" key="7">
    <source>
        <dbReference type="ARBA" id="ARBA00023235"/>
    </source>
</evidence>
<evidence type="ECO:0000256" key="5">
    <source>
        <dbReference type="ARBA" id="ARBA00022803"/>
    </source>
</evidence>
<reference evidence="12" key="1">
    <citation type="submission" date="2018-02" db="EMBL/GenBank/DDBJ databases">
        <authorList>
            <person name="Cohen D.B."/>
            <person name="Kent A.D."/>
        </authorList>
    </citation>
    <scope>NUCLEOTIDE SEQUENCE</scope>
</reference>
<dbReference type="Gene3D" id="1.25.40.10">
    <property type="entry name" value="Tetratricopeptide repeat domain"/>
    <property type="match status" value="1"/>
</dbReference>
<dbReference type="PROSITE" id="PS50005">
    <property type="entry name" value="TPR"/>
    <property type="match status" value="1"/>
</dbReference>
<feature type="compositionally biased region" description="Acidic residues" evidence="10">
    <location>
        <begin position="11"/>
        <end position="23"/>
    </location>
</feature>
<evidence type="ECO:0000256" key="10">
    <source>
        <dbReference type="SAM" id="MobiDB-lite"/>
    </source>
</evidence>
<evidence type="ECO:0000259" key="11">
    <source>
        <dbReference type="PROSITE" id="PS50059"/>
    </source>
</evidence>
<comment type="catalytic activity">
    <reaction evidence="1 8">
        <text>[protein]-peptidylproline (omega=180) = [protein]-peptidylproline (omega=0)</text>
        <dbReference type="Rhea" id="RHEA:16237"/>
        <dbReference type="Rhea" id="RHEA-COMP:10747"/>
        <dbReference type="Rhea" id="RHEA-COMP:10748"/>
        <dbReference type="ChEBI" id="CHEBI:83833"/>
        <dbReference type="ChEBI" id="CHEBI:83834"/>
        <dbReference type="EC" id="5.2.1.8"/>
    </reaction>
</comment>
<dbReference type="InterPro" id="IPR011990">
    <property type="entry name" value="TPR-like_helical_dom_sf"/>
</dbReference>
<evidence type="ECO:0000256" key="2">
    <source>
        <dbReference type="ARBA" id="ARBA00006577"/>
    </source>
</evidence>
<dbReference type="EC" id="5.2.1.8" evidence="3 8"/>
<evidence type="ECO:0000256" key="4">
    <source>
        <dbReference type="ARBA" id="ARBA00022737"/>
    </source>
</evidence>
<feature type="repeat" description="TPR" evidence="9">
    <location>
        <begin position="478"/>
        <end position="511"/>
    </location>
</feature>
<keyword evidence="7 8" id="KW-0413">Isomerase</keyword>
<accession>A0A2N9HZ76</accession>
<feature type="domain" description="PPIase FKBP-type" evidence="11">
    <location>
        <begin position="61"/>
        <end position="239"/>
    </location>
</feature>
<dbReference type="InterPro" id="IPR001179">
    <property type="entry name" value="PPIase_FKBP_dom"/>
</dbReference>
<dbReference type="AlphaFoldDB" id="A0A2N9HZ76"/>
<dbReference type="InterPro" id="IPR046357">
    <property type="entry name" value="PPIase_dom_sf"/>
</dbReference>
<dbReference type="InterPro" id="IPR019734">
    <property type="entry name" value="TPR_rpt"/>
</dbReference>
<dbReference type="FunFam" id="1.25.40.10:FF:000008">
    <property type="entry name" value="Peptidylprolyl isomerase"/>
    <property type="match status" value="1"/>
</dbReference>
<dbReference type="GO" id="GO:0003755">
    <property type="term" value="F:peptidyl-prolyl cis-trans isomerase activity"/>
    <property type="evidence" value="ECO:0007669"/>
    <property type="project" value="UniProtKB-KW"/>
</dbReference>
<organism evidence="12">
    <name type="scientific">Fagus sylvatica</name>
    <name type="common">Beechnut</name>
    <dbReference type="NCBI Taxonomy" id="28930"/>
    <lineage>
        <taxon>Eukaryota</taxon>
        <taxon>Viridiplantae</taxon>
        <taxon>Streptophyta</taxon>
        <taxon>Embryophyta</taxon>
        <taxon>Tracheophyta</taxon>
        <taxon>Spermatophyta</taxon>
        <taxon>Magnoliopsida</taxon>
        <taxon>eudicotyledons</taxon>
        <taxon>Gunneridae</taxon>
        <taxon>Pentapetalae</taxon>
        <taxon>rosids</taxon>
        <taxon>fabids</taxon>
        <taxon>Fagales</taxon>
        <taxon>Fagaceae</taxon>
        <taxon>Fagus</taxon>
    </lineage>
</organism>
<feature type="region of interest" description="Disordered" evidence="10">
    <location>
        <begin position="1"/>
        <end position="29"/>
    </location>
</feature>
<evidence type="ECO:0000256" key="1">
    <source>
        <dbReference type="ARBA" id="ARBA00000971"/>
    </source>
</evidence>
<evidence type="ECO:0000313" key="12">
    <source>
        <dbReference type="EMBL" id="SPD17040.1"/>
    </source>
</evidence>
<name>A0A2N9HZ76_FAGSY</name>